<reference evidence="1 2" key="1">
    <citation type="submission" date="2021-06" db="EMBL/GenBank/DDBJ databases">
        <title>Caerostris extrusa draft genome.</title>
        <authorList>
            <person name="Kono N."/>
            <person name="Arakawa K."/>
        </authorList>
    </citation>
    <scope>NUCLEOTIDE SEQUENCE [LARGE SCALE GENOMIC DNA]</scope>
</reference>
<comment type="caution">
    <text evidence="1">The sequence shown here is derived from an EMBL/GenBank/DDBJ whole genome shotgun (WGS) entry which is preliminary data.</text>
</comment>
<dbReference type="Proteomes" id="UP001054945">
    <property type="component" value="Unassembled WGS sequence"/>
</dbReference>
<name>A0AAV4N782_CAEEX</name>
<gene>
    <name evidence="1" type="ORF">CEXT_518311</name>
</gene>
<dbReference type="AlphaFoldDB" id="A0AAV4N782"/>
<keyword evidence="2" id="KW-1185">Reference proteome</keyword>
<dbReference type="EMBL" id="BPLR01003024">
    <property type="protein sequence ID" value="GIX80371.1"/>
    <property type="molecule type" value="Genomic_DNA"/>
</dbReference>
<evidence type="ECO:0000313" key="2">
    <source>
        <dbReference type="Proteomes" id="UP001054945"/>
    </source>
</evidence>
<sequence length="83" mass="9477">MRNFESISGNVMSISTIATIHKETTSFVEEAFFLESTKFRSMTRGQEELQEPDRWFHSSVVSFAKDVGGRLPVNYHPHDNLGI</sequence>
<protein>
    <submittedName>
        <fullName evidence="1">Uncharacterized protein</fullName>
    </submittedName>
</protein>
<organism evidence="1 2">
    <name type="scientific">Caerostris extrusa</name>
    <name type="common">Bark spider</name>
    <name type="synonym">Caerostris bankana</name>
    <dbReference type="NCBI Taxonomy" id="172846"/>
    <lineage>
        <taxon>Eukaryota</taxon>
        <taxon>Metazoa</taxon>
        <taxon>Ecdysozoa</taxon>
        <taxon>Arthropoda</taxon>
        <taxon>Chelicerata</taxon>
        <taxon>Arachnida</taxon>
        <taxon>Araneae</taxon>
        <taxon>Araneomorphae</taxon>
        <taxon>Entelegynae</taxon>
        <taxon>Araneoidea</taxon>
        <taxon>Araneidae</taxon>
        <taxon>Caerostris</taxon>
    </lineage>
</organism>
<evidence type="ECO:0000313" key="1">
    <source>
        <dbReference type="EMBL" id="GIX80371.1"/>
    </source>
</evidence>
<accession>A0AAV4N782</accession>
<proteinExistence type="predicted"/>